<accession>A0ABR7LV56</accession>
<evidence type="ECO:0000313" key="2">
    <source>
        <dbReference type="EMBL" id="MBC6468387.1"/>
    </source>
</evidence>
<protein>
    <submittedName>
        <fullName evidence="2">Uncharacterized protein</fullName>
    </submittedName>
</protein>
<name>A0ABR7LV56_9ACTN</name>
<dbReference type="EMBL" id="JABVEC010000018">
    <property type="protein sequence ID" value="MBC6468387.1"/>
    <property type="molecule type" value="Genomic_DNA"/>
</dbReference>
<keyword evidence="3" id="KW-1185">Reference proteome</keyword>
<evidence type="ECO:0000313" key="3">
    <source>
        <dbReference type="Proteomes" id="UP000805614"/>
    </source>
</evidence>
<gene>
    <name evidence="2" type="ORF">HKK74_23230</name>
</gene>
<proteinExistence type="predicted"/>
<reference evidence="2 3" key="1">
    <citation type="submission" date="2020-06" db="EMBL/GenBank/DDBJ databases">
        <title>Actinomadura xiongansis sp. nov., isolated from soil of Baiyangdian.</title>
        <authorList>
            <person name="Zhang X."/>
        </authorList>
    </citation>
    <scope>NUCLEOTIDE SEQUENCE [LARGE SCALE GENOMIC DNA]</scope>
    <source>
        <strain evidence="2 3">HBUM206468</strain>
    </source>
</reference>
<comment type="caution">
    <text evidence="2">The sequence shown here is derived from an EMBL/GenBank/DDBJ whole genome shotgun (WGS) entry which is preliminary data.</text>
</comment>
<evidence type="ECO:0000256" key="1">
    <source>
        <dbReference type="SAM" id="MobiDB-lite"/>
    </source>
</evidence>
<sequence length="83" mass="9169">MGANLGRRLLRHLWKGLNYTAYAAAWMPPVPLRVYPDAEQDVATTPTPSLPPAHPERLVPDEPISAEAASLWMQLSDLGKPPR</sequence>
<organism evidence="2 3">
    <name type="scientific">Actinomadura alba</name>
    <dbReference type="NCBI Taxonomy" id="406431"/>
    <lineage>
        <taxon>Bacteria</taxon>
        <taxon>Bacillati</taxon>
        <taxon>Actinomycetota</taxon>
        <taxon>Actinomycetes</taxon>
        <taxon>Streptosporangiales</taxon>
        <taxon>Thermomonosporaceae</taxon>
        <taxon>Actinomadura</taxon>
    </lineage>
</organism>
<feature type="region of interest" description="Disordered" evidence="1">
    <location>
        <begin position="38"/>
        <end position="59"/>
    </location>
</feature>
<dbReference type="Proteomes" id="UP000805614">
    <property type="component" value="Unassembled WGS sequence"/>
</dbReference>